<evidence type="ECO:0000313" key="3">
    <source>
        <dbReference type="Proteomes" id="UP001233999"/>
    </source>
</evidence>
<feature type="non-terminal residue" evidence="2">
    <location>
        <position position="1"/>
    </location>
</feature>
<feature type="region of interest" description="Disordered" evidence="1">
    <location>
        <begin position="27"/>
        <end position="73"/>
    </location>
</feature>
<reference evidence="2" key="1">
    <citation type="journal article" date="2023" name="IScience">
        <title>Live-bearing cockroach genome reveals convergent evolutionary mechanisms linked to viviparity in insects and beyond.</title>
        <authorList>
            <person name="Fouks B."/>
            <person name="Harrison M.C."/>
            <person name="Mikhailova A.A."/>
            <person name="Marchal E."/>
            <person name="English S."/>
            <person name="Carruthers M."/>
            <person name="Jennings E.C."/>
            <person name="Chiamaka E.L."/>
            <person name="Frigard R.A."/>
            <person name="Pippel M."/>
            <person name="Attardo G.M."/>
            <person name="Benoit J.B."/>
            <person name="Bornberg-Bauer E."/>
            <person name="Tobe S.S."/>
        </authorList>
    </citation>
    <scope>NUCLEOTIDE SEQUENCE</scope>
    <source>
        <strain evidence="2">Stay&amp;Tobe</strain>
    </source>
</reference>
<feature type="compositionally biased region" description="Polar residues" evidence="1">
    <location>
        <begin position="175"/>
        <end position="191"/>
    </location>
</feature>
<organism evidence="2 3">
    <name type="scientific">Diploptera punctata</name>
    <name type="common">Pacific beetle cockroach</name>
    <dbReference type="NCBI Taxonomy" id="6984"/>
    <lineage>
        <taxon>Eukaryota</taxon>
        <taxon>Metazoa</taxon>
        <taxon>Ecdysozoa</taxon>
        <taxon>Arthropoda</taxon>
        <taxon>Hexapoda</taxon>
        <taxon>Insecta</taxon>
        <taxon>Pterygota</taxon>
        <taxon>Neoptera</taxon>
        <taxon>Polyneoptera</taxon>
        <taxon>Dictyoptera</taxon>
        <taxon>Blattodea</taxon>
        <taxon>Blaberoidea</taxon>
        <taxon>Blaberidae</taxon>
        <taxon>Diplopterinae</taxon>
        <taxon>Diploptera</taxon>
    </lineage>
</organism>
<sequence length="301" mass="33048">QFLQVPTTSEDDDDLEALRLAALQTLRSKPSSINSNHVTDSVVQQQMLHDGEDSNDKSASGAEEEEEKDRDNDLEALRLAALQTLRSKPSSINLNHVTDSVVQQQMLHDGEDSNDKSASGAEEEEEKDRDVLIVIEDSFDKLISELEEEMKKDDSNVPESNNVNPNPESQKKTRSSVFKSKSNACDSKTQKGQGGVSALKAVSVSSNSVKDCDVLTVEENSLDKLISKLEEEVKKDDSNVPESNNVNPNPESQKKTRSSVFKSKSNACDSKTQGGVSTLKTVSDSSNSAKEKKKKTRIKMM</sequence>
<comment type="caution">
    <text evidence="2">The sequence shown here is derived from an EMBL/GenBank/DDBJ whole genome shotgun (WGS) entry which is preliminary data.</text>
</comment>
<dbReference type="EMBL" id="JASPKZ010007929">
    <property type="protein sequence ID" value="KAJ9581404.1"/>
    <property type="molecule type" value="Genomic_DNA"/>
</dbReference>
<gene>
    <name evidence="2" type="ORF">L9F63_023419</name>
</gene>
<dbReference type="AlphaFoldDB" id="A0AAD7ZIP6"/>
<feature type="region of interest" description="Disordered" evidence="1">
    <location>
        <begin position="232"/>
        <end position="301"/>
    </location>
</feature>
<feature type="compositionally biased region" description="Polar residues" evidence="1">
    <location>
        <begin position="85"/>
        <end position="106"/>
    </location>
</feature>
<feature type="compositionally biased region" description="Low complexity" evidence="1">
    <location>
        <begin position="157"/>
        <end position="168"/>
    </location>
</feature>
<accession>A0AAD7ZIP6</accession>
<feature type="compositionally biased region" description="Low complexity" evidence="1">
    <location>
        <begin position="240"/>
        <end position="251"/>
    </location>
</feature>
<keyword evidence="3" id="KW-1185">Reference proteome</keyword>
<feature type="compositionally biased region" description="Basic residues" evidence="1">
    <location>
        <begin position="291"/>
        <end position="301"/>
    </location>
</feature>
<feature type="region of interest" description="Disordered" evidence="1">
    <location>
        <begin position="85"/>
        <end position="131"/>
    </location>
</feature>
<reference evidence="2" key="2">
    <citation type="submission" date="2023-05" db="EMBL/GenBank/DDBJ databases">
        <authorList>
            <person name="Fouks B."/>
        </authorList>
    </citation>
    <scope>NUCLEOTIDE SEQUENCE</scope>
    <source>
        <strain evidence="2">Stay&amp;Tobe</strain>
        <tissue evidence="2">Testes</tissue>
    </source>
</reference>
<proteinExistence type="predicted"/>
<feature type="region of interest" description="Disordered" evidence="1">
    <location>
        <begin position="146"/>
        <end position="210"/>
    </location>
</feature>
<feature type="compositionally biased region" description="Polar residues" evidence="1">
    <location>
        <begin position="27"/>
        <end position="47"/>
    </location>
</feature>
<evidence type="ECO:0000313" key="2">
    <source>
        <dbReference type="EMBL" id="KAJ9581404.1"/>
    </source>
</evidence>
<feature type="compositionally biased region" description="Polar residues" evidence="1">
    <location>
        <begin position="258"/>
        <end position="288"/>
    </location>
</feature>
<dbReference type="Proteomes" id="UP001233999">
    <property type="component" value="Unassembled WGS sequence"/>
</dbReference>
<feature type="compositionally biased region" description="Basic and acidic residues" evidence="1">
    <location>
        <begin position="146"/>
        <end position="155"/>
    </location>
</feature>
<evidence type="ECO:0000256" key="1">
    <source>
        <dbReference type="SAM" id="MobiDB-lite"/>
    </source>
</evidence>
<protein>
    <submittedName>
        <fullName evidence="2">Uncharacterized protein</fullName>
    </submittedName>
</protein>
<name>A0AAD7ZIP6_DIPPU</name>